<dbReference type="AlphaFoldDB" id="A0A5B7J7G1"/>
<organism evidence="2 3">
    <name type="scientific">Portunus trituberculatus</name>
    <name type="common">Swimming crab</name>
    <name type="synonym">Neptunus trituberculatus</name>
    <dbReference type="NCBI Taxonomy" id="210409"/>
    <lineage>
        <taxon>Eukaryota</taxon>
        <taxon>Metazoa</taxon>
        <taxon>Ecdysozoa</taxon>
        <taxon>Arthropoda</taxon>
        <taxon>Crustacea</taxon>
        <taxon>Multicrustacea</taxon>
        <taxon>Malacostraca</taxon>
        <taxon>Eumalacostraca</taxon>
        <taxon>Eucarida</taxon>
        <taxon>Decapoda</taxon>
        <taxon>Pleocyemata</taxon>
        <taxon>Brachyura</taxon>
        <taxon>Eubrachyura</taxon>
        <taxon>Portunoidea</taxon>
        <taxon>Portunidae</taxon>
        <taxon>Portuninae</taxon>
        <taxon>Portunus</taxon>
    </lineage>
</organism>
<protein>
    <submittedName>
        <fullName evidence="2">Uncharacterized protein</fullName>
    </submittedName>
</protein>
<evidence type="ECO:0000256" key="1">
    <source>
        <dbReference type="SAM" id="MobiDB-lite"/>
    </source>
</evidence>
<feature type="region of interest" description="Disordered" evidence="1">
    <location>
        <begin position="1"/>
        <end position="34"/>
    </location>
</feature>
<accession>A0A5B7J7G1</accession>
<gene>
    <name evidence="2" type="ORF">E2C01_085377</name>
</gene>
<keyword evidence="3" id="KW-1185">Reference proteome</keyword>
<reference evidence="2 3" key="1">
    <citation type="submission" date="2019-05" db="EMBL/GenBank/DDBJ databases">
        <title>Another draft genome of Portunus trituberculatus and its Hox gene families provides insights of decapod evolution.</title>
        <authorList>
            <person name="Jeong J.-H."/>
            <person name="Song I."/>
            <person name="Kim S."/>
            <person name="Choi T."/>
            <person name="Kim D."/>
            <person name="Ryu S."/>
            <person name="Kim W."/>
        </authorList>
    </citation>
    <scope>NUCLEOTIDE SEQUENCE [LARGE SCALE GENOMIC DNA]</scope>
    <source>
        <tissue evidence="2">Muscle</tissue>
    </source>
</reference>
<feature type="compositionally biased region" description="Basic and acidic residues" evidence="1">
    <location>
        <begin position="1"/>
        <end position="15"/>
    </location>
</feature>
<comment type="caution">
    <text evidence="2">The sequence shown here is derived from an EMBL/GenBank/DDBJ whole genome shotgun (WGS) entry which is preliminary data.</text>
</comment>
<proteinExistence type="predicted"/>
<dbReference type="Proteomes" id="UP000324222">
    <property type="component" value="Unassembled WGS sequence"/>
</dbReference>
<evidence type="ECO:0000313" key="2">
    <source>
        <dbReference type="EMBL" id="MPC90393.1"/>
    </source>
</evidence>
<evidence type="ECO:0000313" key="3">
    <source>
        <dbReference type="Proteomes" id="UP000324222"/>
    </source>
</evidence>
<name>A0A5B7J7G1_PORTR</name>
<sequence>MKVMRDSEQTTEKHERHPQHSLPTKFHPSTPHIKFSTHFIPPRNSPDHITHLIRDVCPPQSTGVILSQGDASIHISTRGECAIPFNPTGHLLSRSH</sequence>
<dbReference type="EMBL" id="VSRR010084248">
    <property type="protein sequence ID" value="MPC90393.1"/>
    <property type="molecule type" value="Genomic_DNA"/>
</dbReference>